<dbReference type="PANTHER" id="PTHR33710:SF71">
    <property type="entry name" value="ENDONUCLEASE_EXONUCLEASE_PHOSPHATASE DOMAIN-CONTAINING PROTEIN"/>
    <property type="match status" value="1"/>
</dbReference>
<keyword evidence="2" id="KW-1185">Reference proteome</keyword>
<evidence type="ECO:0000313" key="1">
    <source>
        <dbReference type="EMBL" id="PKU64139.1"/>
    </source>
</evidence>
<dbReference type="SUPFAM" id="SSF56219">
    <property type="entry name" value="DNase I-like"/>
    <property type="match status" value="1"/>
</dbReference>
<evidence type="ECO:0000313" key="2">
    <source>
        <dbReference type="Proteomes" id="UP000233837"/>
    </source>
</evidence>
<reference evidence="1 2" key="1">
    <citation type="journal article" date="2016" name="Sci. Rep.">
        <title>The Dendrobium catenatum Lindl. genome sequence provides insights into polysaccharide synthase, floral development and adaptive evolution.</title>
        <authorList>
            <person name="Zhang G.Q."/>
            <person name="Xu Q."/>
            <person name="Bian C."/>
            <person name="Tsai W.C."/>
            <person name="Yeh C.M."/>
            <person name="Liu K.W."/>
            <person name="Yoshida K."/>
            <person name="Zhang L.S."/>
            <person name="Chang S.B."/>
            <person name="Chen F."/>
            <person name="Shi Y."/>
            <person name="Su Y.Y."/>
            <person name="Zhang Y.Q."/>
            <person name="Chen L.J."/>
            <person name="Yin Y."/>
            <person name="Lin M."/>
            <person name="Huang H."/>
            <person name="Deng H."/>
            <person name="Wang Z.W."/>
            <person name="Zhu S.L."/>
            <person name="Zhao X."/>
            <person name="Deng C."/>
            <person name="Niu S.C."/>
            <person name="Huang J."/>
            <person name="Wang M."/>
            <person name="Liu G.H."/>
            <person name="Yang H.J."/>
            <person name="Xiao X.J."/>
            <person name="Hsiao Y.Y."/>
            <person name="Wu W.L."/>
            <person name="Chen Y.Y."/>
            <person name="Mitsuda N."/>
            <person name="Ohme-Takagi M."/>
            <person name="Luo Y.B."/>
            <person name="Van de Peer Y."/>
            <person name="Liu Z.J."/>
        </authorList>
    </citation>
    <scope>NUCLEOTIDE SEQUENCE [LARGE SCALE GENOMIC DNA]</scope>
    <source>
        <tissue evidence="1">The whole plant</tissue>
    </source>
</reference>
<gene>
    <name evidence="1" type="ORF">MA16_Dca013395</name>
</gene>
<sequence length="247" mass="29350">MKSFMMNADFHDVGYVGPRFTWCNNKEGASRIWERLDRCMANSIAIQKFPLMVTRHLARLASDHCLIVIKMNEKVQLKSKIIRIEDTWRSYPAAKNIVFHSWSKKDLGDEFVTLQRKLNRTLKALFFWNRNKCKNLNVVKDKLKEEILELQNKEALGINWLVDDLLVLRNKVHELNVTLKRLSTWWNQRAKARWHEEGDTNSNLFHSYATARRKGNKITQIKDELSNVFDEDEQIEKVFISFFFFLK</sequence>
<reference evidence="1 2" key="2">
    <citation type="journal article" date="2017" name="Nature">
        <title>The Apostasia genome and the evolution of orchids.</title>
        <authorList>
            <person name="Zhang G.Q."/>
            <person name="Liu K.W."/>
            <person name="Li Z."/>
            <person name="Lohaus R."/>
            <person name="Hsiao Y.Y."/>
            <person name="Niu S.C."/>
            <person name="Wang J.Y."/>
            <person name="Lin Y.C."/>
            <person name="Xu Q."/>
            <person name="Chen L.J."/>
            <person name="Yoshida K."/>
            <person name="Fujiwara S."/>
            <person name="Wang Z.W."/>
            <person name="Zhang Y.Q."/>
            <person name="Mitsuda N."/>
            <person name="Wang M."/>
            <person name="Liu G.H."/>
            <person name="Pecoraro L."/>
            <person name="Huang H.X."/>
            <person name="Xiao X.J."/>
            <person name="Lin M."/>
            <person name="Wu X.Y."/>
            <person name="Wu W.L."/>
            <person name="Chen Y.Y."/>
            <person name="Chang S.B."/>
            <person name="Sakamoto S."/>
            <person name="Ohme-Takagi M."/>
            <person name="Yagi M."/>
            <person name="Zeng S.J."/>
            <person name="Shen C.Y."/>
            <person name="Yeh C.M."/>
            <person name="Luo Y.B."/>
            <person name="Tsai W.C."/>
            <person name="Van de Peer Y."/>
            <person name="Liu Z.J."/>
        </authorList>
    </citation>
    <scope>NUCLEOTIDE SEQUENCE [LARGE SCALE GENOMIC DNA]</scope>
    <source>
        <tissue evidence="1">The whole plant</tissue>
    </source>
</reference>
<organism evidence="1 2">
    <name type="scientific">Dendrobium catenatum</name>
    <dbReference type="NCBI Taxonomy" id="906689"/>
    <lineage>
        <taxon>Eukaryota</taxon>
        <taxon>Viridiplantae</taxon>
        <taxon>Streptophyta</taxon>
        <taxon>Embryophyta</taxon>
        <taxon>Tracheophyta</taxon>
        <taxon>Spermatophyta</taxon>
        <taxon>Magnoliopsida</taxon>
        <taxon>Liliopsida</taxon>
        <taxon>Asparagales</taxon>
        <taxon>Orchidaceae</taxon>
        <taxon>Epidendroideae</taxon>
        <taxon>Malaxideae</taxon>
        <taxon>Dendrobiinae</taxon>
        <taxon>Dendrobium</taxon>
    </lineage>
</organism>
<dbReference type="EMBL" id="KZ503436">
    <property type="protein sequence ID" value="PKU64139.1"/>
    <property type="molecule type" value="Genomic_DNA"/>
</dbReference>
<protein>
    <submittedName>
        <fullName evidence="1">Uncharacterized protein</fullName>
    </submittedName>
</protein>
<dbReference type="PANTHER" id="PTHR33710">
    <property type="entry name" value="BNAC02G09200D PROTEIN"/>
    <property type="match status" value="1"/>
</dbReference>
<dbReference type="Gene3D" id="3.60.10.10">
    <property type="entry name" value="Endonuclease/exonuclease/phosphatase"/>
    <property type="match status" value="1"/>
</dbReference>
<accession>A0A2I0VL50</accession>
<dbReference type="AlphaFoldDB" id="A0A2I0VL50"/>
<dbReference type="Proteomes" id="UP000233837">
    <property type="component" value="Unassembled WGS sequence"/>
</dbReference>
<proteinExistence type="predicted"/>
<dbReference type="InterPro" id="IPR036691">
    <property type="entry name" value="Endo/exonu/phosph_ase_sf"/>
</dbReference>
<name>A0A2I0VL50_9ASPA</name>